<evidence type="ECO:0000313" key="3">
    <source>
        <dbReference type="Proteomes" id="UP000297613"/>
    </source>
</evidence>
<feature type="chain" id="PRO_5044426216" description="Lipoprotein" evidence="1">
    <location>
        <begin position="29"/>
        <end position="266"/>
    </location>
</feature>
<comment type="caution">
    <text evidence="2">The sequence shown here is derived from an EMBL/GenBank/DDBJ whole genome shotgun (WGS) entry which is preliminary data.</text>
</comment>
<protein>
    <recommendedName>
        <fullName evidence="4">Lipoprotein</fullName>
    </recommendedName>
</protein>
<organism evidence="2 3">
    <name type="scientific">Leptospira yasudae</name>
    <dbReference type="NCBI Taxonomy" id="2202201"/>
    <lineage>
        <taxon>Bacteria</taxon>
        <taxon>Pseudomonadati</taxon>
        <taxon>Spirochaetota</taxon>
        <taxon>Spirochaetia</taxon>
        <taxon>Leptospirales</taxon>
        <taxon>Leptospiraceae</taxon>
        <taxon>Leptospira</taxon>
    </lineage>
</organism>
<keyword evidence="1" id="KW-0732">Signal</keyword>
<accession>A0A6N4R282</accession>
<dbReference type="EMBL" id="RQGM01000076">
    <property type="protein sequence ID" value="TGL79269.1"/>
    <property type="molecule type" value="Genomic_DNA"/>
</dbReference>
<evidence type="ECO:0000313" key="2">
    <source>
        <dbReference type="EMBL" id="TGL79269.1"/>
    </source>
</evidence>
<gene>
    <name evidence="2" type="ORF">EHQ83_18700</name>
</gene>
<evidence type="ECO:0008006" key="4">
    <source>
        <dbReference type="Google" id="ProtNLM"/>
    </source>
</evidence>
<name>A0A6N4R282_9LEPT</name>
<feature type="signal peptide" evidence="1">
    <location>
        <begin position="1"/>
        <end position="28"/>
    </location>
</feature>
<evidence type="ECO:0000256" key="1">
    <source>
        <dbReference type="SAM" id="SignalP"/>
    </source>
</evidence>
<dbReference type="Proteomes" id="UP000297613">
    <property type="component" value="Unassembled WGS sequence"/>
</dbReference>
<dbReference type="RefSeq" id="WP_135574913.1">
    <property type="nucleotide sequence ID" value="NZ_RQGK01000011.1"/>
</dbReference>
<reference evidence="2 3" key="1">
    <citation type="journal article" date="2019" name="PLoS Negl. Trop. Dis.">
        <title>Revisiting the worldwide diversity of Leptospira species in the environment.</title>
        <authorList>
            <person name="Vincent A.T."/>
            <person name="Schiettekatte O."/>
            <person name="Bourhy P."/>
            <person name="Veyrier F.J."/>
            <person name="Picardeau M."/>
        </authorList>
    </citation>
    <scope>NUCLEOTIDE SEQUENCE [LARGE SCALE GENOMIC DNA]</scope>
    <source>
        <strain evidence="2 3">201702445</strain>
    </source>
</reference>
<dbReference type="AlphaFoldDB" id="A0A6N4R282"/>
<sequence length="266" mass="29587">MKLNRSITLLLGVSALVLANCISFTHYKADYLAEGKDVKGSKILLILPNYSDYLSEDVYHTPFQDSQRKNALSKPKAKGGIVEISVDPRKQFQDSPARKSFKMFLEGTLYSTLKNVLSTANPSVQYLDEKDEKRLTPEIQKTFKNPFVPLSSGLRDELKKKNIEYVLVPYAYSTPGNELFTKTISVQQQNNNNNSGGGGGTTTRTRTVSTLEAGSIVGVRLQLIEVQSGESERISSIFVPWAYADIVKPDFQKSVLKLVQGIFPPQ</sequence>
<proteinExistence type="predicted"/>